<dbReference type="Proteomes" id="UP000281128">
    <property type="component" value="Unassembled WGS sequence"/>
</dbReference>
<comment type="caution">
    <text evidence="4">The sequence shown here is derived from an EMBL/GenBank/DDBJ whole genome shotgun (WGS) entry which is preliminary data.</text>
</comment>
<dbReference type="AlphaFoldDB" id="A0A3A8B035"/>
<sequence length="413" mass="43711">MTDQAPAPAINADRLWSRHMEMARIGPVEETGNCRLALTPEDVEARNLFARWCREAGMELTSDRAANMFARREGRDPARAAVAAGSHLDTQPHGGRFDGVSGVLTALEVIETLKDAGIETDAPLMVVNWTNEEGVRFGPGILGSAWFAGRIDDATLDDIRATDGARFAEEAAASGWRGTATPADLPMEAFFELHIEQGPMLEQAGADIGVVDAVQGLCWLDVAVTGMDAHAGTTPLPARRDALLAAAAMLVGINDMGRASGEDARVSVGRLKTATEGPSTVVGASEFVIDIRHPDQAMIAHLQEECRRVCAEVARRYGCGVEVSQRFAIPPTAFDGGCVAAVEAAAQALQLPYRRMASGALHDAANVAAHAPTSMIFVPCRDGISHNVAEYASREHLAAGANVLLRAMLAKAG</sequence>
<dbReference type="Gene3D" id="3.30.70.360">
    <property type="match status" value="1"/>
</dbReference>
<dbReference type="RefSeq" id="WP_121164039.1">
    <property type="nucleotide sequence ID" value="NZ_RAPE01000001.1"/>
</dbReference>
<dbReference type="GO" id="GO:0046872">
    <property type="term" value="F:metal ion binding"/>
    <property type="evidence" value="ECO:0007669"/>
    <property type="project" value="UniProtKB-KW"/>
</dbReference>
<keyword evidence="2 4" id="KW-0378">Hydrolase</keyword>
<feature type="binding site" evidence="3">
    <location>
        <position position="133"/>
    </location>
    <ligand>
        <name>Zn(2+)</name>
        <dbReference type="ChEBI" id="CHEBI:29105"/>
        <label>2</label>
    </ligand>
</feature>
<feature type="binding site" evidence="3">
    <location>
        <position position="98"/>
    </location>
    <ligand>
        <name>Zn(2+)</name>
        <dbReference type="ChEBI" id="CHEBI:29105"/>
        <label>2</label>
    </ligand>
</feature>
<gene>
    <name evidence="4" type="ORF">D6850_04165</name>
</gene>
<reference evidence="4 5" key="1">
    <citation type="submission" date="2018-09" db="EMBL/GenBank/DDBJ databases">
        <title>Roseovarius spongiae sp. nov., isolated from a marine sponge.</title>
        <authorList>
            <person name="Zhuang L."/>
            <person name="Luo L."/>
        </authorList>
    </citation>
    <scope>NUCLEOTIDE SEQUENCE [LARGE SCALE GENOMIC DNA]</scope>
    <source>
        <strain evidence="4 5">HN-E21</strain>
    </source>
</reference>
<keyword evidence="5" id="KW-1185">Reference proteome</keyword>
<dbReference type="InterPro" id="IPR010158">
    <property type="entry name" value="Amidase_Cbmase"/>
</dbReference>
<dbReference type="NCBIfam" id="NF006769">
    <property type="entry name" value="PRK09290.1-3"/>
    <property type="match status" value="1"/>
</dbReference>
<keyword evidence="3" id="KW-0479">Metal-binding</keyword>
<organism evidence="4 5">
    <name type="scientific">Roseovarius spongiae</name>
    <dbReference type="NCBI Taxonomy" id="2320272"/>
    <lineage>
        <taxon>Bacteria</taxon>
        <taxon>Pseudomonadati</taxon>
        <taxon>Pseudomonadota</taxon>
        <taxon>Alphaproteobacteria</taxon>
        <taxon>Rhodobacterales</taxon>
        <taxon>Roseobacteraceae</taxon>
        <taxon>Roseovarius</taxon>
    </lineage>
</organism>
<accession>A0A3A8B035</accession>
<keyword evidence="3" id="KW-0862">Zinc</keyword>
<dbReference type="InterPro" id="IPR036264">
    <property type="entry name" value="Bact_exopeptidase_dim_dom"/>
</dbReference>
<comment type="similarity">
    <text evidence="1">Belongs to the peptidase M20 family.</text>
</comment>
<dbReference type="PIRSF" id="PIRSF001235">
    <property type="entry name" value="Amidase_carbamoylase"/>
    <property type="match status" value="1"/>
</dbReference>
<evidence type="ECO:0000256" key="2">
    <source>
        <dbReference type="ARBA" id="ARBA00022801"/>
    </source>
</evidence>
<dbReference type="PANTHER" id="PTHR32494">
    <property type="entry name" value="ALLANTOATE DEIMINASE-RELATED"/>
    <property type="match status" value="1"/>
</dbReference>
<dbReference type="CDD" id="cd03884">
    <property type="entry name" value="M20_bAS"/>
    <property type="match status" value="1"/>
</dbReference>
<dbReference type="PANTHER" id="PTHR32494:SF5">
    <property type="entry name" value="ALLANTOATE AMIDOHYDROLASE"/>
    <property type="match status" value="1"/>
</dbReference>
<dbReference type="NCBIfam" id="TIGR01879">
    <property type="entry name" value="hydantase"/>
    <property type="match status" value="1"/>
</dbReference>
<dbReference type="OrthoDB" id="9808195at2"/>
<protein>
    <submittedName>
        <fullName evidence="4">Zn-dependent hydrolase</fullName>
    </submittedName>
</protein>
<feature type="binding site" evidence="3">
    <location>
        <position position="87"/>
    </location>
    <ligand>
        <name>Zn(2+)</name>
        <dbReference type="ChEBI" id="CHEBI:29105"/>
        <label>1</label>
    </ligand>
</feature>
<comment type="cofactor">
    <cofactor evidence="3">
        <name>Zn(2+)</name>
        <dbReference type="ChEBI" id="CHEBI:29105"/>
    </cofactor>
    <text evidence="3">Binds 2 Zn(2+) ions per subunit.</text>
</comment>
<dbReference type="SUPFAM" id="SSF53187">
    <property type="entry name" value="Zn-dependent exopeptidases"/>
    <property type="match status" value="1"/>
</dbReference>
<dbReference type="SUPFAM" id="SSF55031">
    <property type="entry name" value="Bacterial exopeptidase dimerisation domain"/>
    <property type="match status" value="1"/>
</dbReference>
<dbReference type="EMBL" id="RAPE01000001">
    <property type="protein sequence ID" value="RKF16740.1"/>
    <property type="molecule type" value="Genomic_DNA"/>
</dbReference>
<evidence type="ECO:0000256" key="3">
    <source>
        <dbReference type="PIRSR" id="PIRSR001235-1"/>
    </source>
</evidence>
<dbReference type="InterPro" id="IPR002933">
    <property type="entry name" value="Peptidase_M20"/>
</dbReference>
<evidence type="ECO:0000256" key="1">
    <source>
        <dbReference type="ARBA" id="ARBA00006153"/>
    </source>
</evidence>
<evidence type="ECO:0000313" key="4">
    <source>
        <dbReference type="EMBL" id="RKF16740.1"/>
    </source>
</evidence>
<proteinExistence type="inferred from homology"/>
<dbReference type="GO" id="GO:0016813">
    <property type="term" value="F:hydrolase activity, acting on carbon-nitrogen (but not peptide) bonds, in linear amidines"/>
    <property type="evidence" value="ECO:0007669"/>
    <property type="project" value="InterPro"/>
</dbReference>
<feature type="binding site" evidence="3">
    <location>
        <position position="194"/>
    </location>
    <ligand>
        <name>Zn(2+)</name>
        <dbReference type="ChEBI" id="CHEBI:29105"/>
        <label>1</label>
    </ligand>
</feature>
<name>A0A3A8B035_9RHOB</name>
<evidence type="ECO:0000313" key="5">
    <source>
        <dbReference type="Proteomes" id="UP000281128"/>
    </source>
</evidence>
<dbReference type="Gene3D" id="3.40.630.10">
    <property type="entry name" value="Zn peptidases"/>
    <property type="match status" value="1"/>
</dbReference>
<dbReference type="Pfam" id="PF01546">
    <property type="entry name" value="Peptidase_M20"/>
    <property type="match status" value="1"/>
</dbReference>
<feature type="binding site" evidence="3">
    <location>
        <position position="98"/>
    </location>
    <ligand>
        <name>Zn(2+)</name>
        <dbReference type="ChEBI" id="CHEBI:29105"/>
        <label>1</label>
    </ligand>
</feature>
<feature type="binding site" evidence="3">
    <location>
        <position position="386"/>
    </location>
    <ligand>
        <name>Zn(2+)</name>
        <dbReference type="ChEBI" id="CHEBI:29105"/>
        <label>2</label>
    </ligand>
</feature>